<proteinExistence type="inferred from homology"/>
<gene>
    <name evidence="3" type="ORF">AB9R89_13865</name>
</gene>
<evidence type="ECO:0000313" key="4">
    <source>
        <dbReference type="Proteomes" id="UP001610706"/>
    </source>
</evidence>
<dbReference type="RefSeq" id="WP_346350918.1">
    <property type="nucleotide sequence ID" value="NZ_CP166302.1"/>
</dbReference>
<dbReference type="InterPro" id="IPR039374">
    <property type="entry name" value="SIP_fam"/>
</dbReference>
<dbReference type="PROSITE" id="PS51384">
    <property type="entry name" value="FAD_FR"/>
    <property type="match status" value="1"/>
</dbReference>
<feature type="domain" description="FAD-binding FR-type" evidence="2">
    <location>
        <begin position="5"/>
        <end position="131"/>
    </location>
</feature>
<dbReference type="Pfam" id="PF08021">
    <property type="entry name" value="FAD_binding_9"/>
    <property type="match status" value="1"/>
</dbReference>
<dbReference type="Gene3D" id="2.40.30.10">
    <property type="entry name" value="Translation factors"/>
    <property type="match status" value="1"/>
</dbReference>
<keyword evidence="4" id="KW-1185">Reference proteome</keyword>
<evidence type="ECO:0000259" key="2">
    <source>
        <dbReference type="PROSITE" id="PS51384"/>
    </source>
</evidence>
<evidence type="ECO:0000313" key="3">
    <source>
        <dbReference type="EMBL" id="MFH7566399.1"/>
    </source>
</evidence>
<dbReference type="CDD" id="cd06193">
    <property type="entry name" value="siderophore_interacting"/>
    <property type="match status" value="1"/>
</dbReference>
<dbReference type="InterPro" id="IPR017927">
    <property type="entry name" value="FAD-bd_FR_type"/>
</dbReference>
<dbReference type="PANTHER" id="PTHR30157:SF0">
    <property type="entry name" value="NADPH-DEPENDENT FERRIC-CHELATE REDUCTASE"/>
    <property type="match status" value="1"/>
</dbReference>
<accession>A0ABW7P4J7</accession>
<dbReference type="Pfam" id="PF04954">
    <property type="entry name" value="SIP"/>
    <property type="match status" value="1"/>
</dbReference>
<dbReference type="EMBL" id="JBGFTR010000027">
    <property type="protein sequence ID" value="MFH7566399.1"/>
    <property type="molecule type" value="Genomic_DNA"/>
</dbReference>
<dbReference type="InterPro" id="IPR013113">
    <property type="entry name" value="SIP_FAD-bd"/>
</dbReference>
<reference evidence="3 4" key="1">
    <citation type="submission" date="2024-08" db="EMBL/GenBank/DDBJ databases">
        <title>Oceanimonas smirnovii Genome sequencing and assembly.</title>
        <authorList>
            <person name="Tang B."/>
        </authorList>
    </citation>
    <scope>NUCLEOTIDE SEQUENCE [LARGE SCALE GENOMIC DNA]</scope>
    <source>
        <strain evidence="3 4">OS2020-119</strain>
    </source>
</reference>
<protein>
    <submittedName>
        <fullName evidence="3">Siderophore-interacting protein</fullName>
    </submittedName>
</protein>
<dbReference type="PANTHER" id="PTHR30157">
    <property type="entry name" value="FERRIC REDUCTASE, NADPH-DEPENDENT"/>
    <property type="match status" value="1"/>
</dbReference>
<dbReference type="InterPro" id="IPR039261">
    <property type="entry name" value="FNR_nucleotide-bd"/>
</dbReference>
<name>A0ABW7P4J7_9GAMM</name>
<dbReference type="Proteomes" id="UP001610706">
    <property type="component" value="Unassembled WGS sequence"/>
</dbReference>
<dbReference type="InterPro" id="IPR017938">
    <property type="entry name" value="Riboflavin_synthase-like_b-brl"/>
</dbReference>
<dbReference type="SUPFAM" id="SSF63380">
    <property type="entry name" value="Riboflavin synthase domain-like"/>
    <property type="match status" value="1"/>
</dbReference>
<dbReference type="InterPro" id="IPR007037">
    <property type="entry name" value="SIP_rossman_dom"/>
</dbReference>
<dbReference type="Gene3D" id="3.40.50.80">
    <property type="entry name" value="Nucleotide-binding domain of ferredoxin-NADP reductase (FNR) module"/>
    <property type="match status" value="1"/>
</dbReference>
<comment type="similarity">
    <text evidence="1">Belongs to the SIP oxidoreductase family.</text>
</comment>
<sequence length="267" mass="30303">MKKDKKIQKLTVSDCYSVTPHMQRLVFTVDDITPFTECSAGQYIKLMFTPQGKTDLSLLGEEEKPVLRTYTIRKFSPLHQQITVDFVKHRDLPEKTPISINSGGYGHYFAQHAAIGDTIFMAGPGIIKPINMDADWFLLVADMAAIPALSVEINTLPECAKGYVVLALTSEDDMPEINIPAGVNLKLCIKGEEESLANTVEKLEWLRGRPSVWCACEFNVMKAIRRYISDQHNVERSRCYFSSYWKEGVTEDGHKVLKREDNDAFYR</sequence>
<evidence type="ECO:0000256" key="1">
    <source>
        <dbReference type="ARBA" id="ARBA00035644"/>
    </source>
</evidence>
<comment type="caution">
    <text evidence="3">The sequence shown here is derived from an EMBL/GenBank/DDBJ whole genome shotgun (WGS) entry which is preliminary data.</text>
</comment>
<organism evidence="3 4">
    <name type="scientific">Oceanimonas smirnovii</name>
    <dbReference type="NCBI Taxonomy" id="264574"/>
    <lineage>
        <taxon>Bacteria</taxon>
        <taxon>Pseudomonadati</taxon>
        <taxon>Pseudomonadota</taxon>
        <taxon>Gammaproteobacteria</taxon>
        <taxon>Aeromonadales</taxon>
        <taxon>Aeromonadaceae</taxon>
        <taxon>Oceanimonas</taxon>
    </lineage>
</organism>